<feature type="compositionally biased region" description="Basic and acidic residues" evidence="1">
    <location>
        <begin position="544"/>
        <end position="557"/>
    </location>
</feature>
<evidence type="ECO:0000313" key="3">
    <source>
        <dbReference type="EMBL" id="EQB10380.1"/>
    </source>
</evidence>
<dbReference type="Gene3D" id="3.40.1360.10">
    <property type="match status" value="1"/>
</dbReference>
<dbReference type="InterPro" id="IPR013237">
    <property type="entry name" value="Phage_T7_Gp4_N"/>
</dbReference>
<dbReference type="Gene3D" id="2.20.25.10">
    <property type="match status" value="1"/>
</dbReference>
<gene>
    <name evidence="3" type="ORF">L284_17050</name>
</gene>
<dbReference type="GO" id="GO:0008270">
    <property type="term" value="F:zinc ion binding"/>
    <property type="evidence" value="ECO:0007669"/>
    <property type="project" value="InterPro"/>
</dbReference>
<evidence type="ECO:0000313" key="4">
    <source>
        <dbReference type="Proteomes" id="UP000015527"/>
    </source>
</evidence>
<dbReference type="Proteomes" id="UP000015527">
    <property type="component" value="Unassembled WGS sequence"/>
</dbReference>
<feature type="domain" description="SF4 helicase" evidence="2">
    <location>
        <begin position="272"/>
        <end position="545"/>
    </location>
</feature>
<dbReference type="EMBL" id="ATHL01000110">
    <property type="protein sequence ID" value="EQB10380.1"/>
    <property type="molecule type" value="Genomic_DNA"/>
</dbReference>
<evidence type="ECO:0000259" key="2">
    <source>
        <dbReference type="PROSITE" id="PS51199"/>
    </source>
</evidence>
<name>T0IFC9_9SPHN</name>
<evidence type="ECO:0000256" key="1">
    <source>
        <dbReference type="SAM" id="MobiDB-lite"/>
    </source>
</evidence>
<protein>
    <submittedName>
        <fullName evidence="3">DNA polymerase III</fullName>
    </submittedName>
</protein>
<dbReference type="Gene3D" id="3.40.50.300">
    <property type="entry name" value="P-loop containing nucleotide triphosphate hydrolases"/>
    <property type="match status" value="1"/>
</dbReference>
<dbReference type="AlphaFoldDB" id="T0IFC9"/>
<dbReference type="GO" id="GO:0043139">
    <property type="term" value="F:5'-3' DNA helicase activity"/>
    <property type="evidence" value="ECO:0007669"/>
    <property type="project" value="InterPro"/>
</dbReference>
<dbReference type="SUPFAM" id="SSF52540">
    <property type="entry name" value="P-loop containing nucleoside triphosphate hydrolases"/>
    <property type="match status" value="1"/>
</dbReference>
<dbReference type="SUPFAM" id="SSF57783">
    <property type="entry name" value="Zinc beta-ribbon"/>
    <property type="match status" value="1"/>
</dbReference>
<dbReference type="InterPro" id="IPR027417">
    <property type="entry name" value="P-loop_NTPase"/>
</dbReference>
<dbReference type="InterPro" id="IPR034154">
    <property type="entry name" value="TOPRIM_DnaG/twinkle"/>
</dbReference>
<dbReference type="Gene3D" id="2.20.25.180">
    <property type="match status" value="1"/>
</dbReference>
<sequence>MARVSPGLTESSLLYKTSCDACGSSDANGVYDDGHTYCHKCEHYGRADGEEEAPPPPAKGKRMAGLIRGAVEAIPSRKLDDRVCEKYSYQVGTFNDKKCHIAPYYDEAGNVVAQKVRLPGKDFTILGDLKKALPLFGQQLCRDGGKMIVVTEGEVDALSVTQAMGLSWPAVSLPNGAGGAKKSISKALGFLESFDKVVLLFDEDEPGREAVEDCAPLFSPGKVFVGKLPLKDANDMVKAGRSKELVDAVWGARKWSPDVLNDIDDDLIDDACEEQGWGLPWPWVTMTKATYGILRGCLYTWGAGTGSGKTTLMRMLMATAMRPDMGEHHDFLPMPAPRPVGTILYEEPLKRTLKNLAGLVMRQRIHVPGVEYDKEEAKRIMRELRPLLKSVALKGARNWDTVKTTIRFLHASEGVEDFVIDPMTALTAGAENERQELDGIMSELAELAEELDITIHLVFHLATPEGKSHEDGGRVQEKHFRGSRAVAFWSHFLMGLERNKQDPDCPTIIRGLKDRPTGDAVGPFIALTYDKDSGHMVEVPMPEGDGKPFKDETDNEL</sequence>
<dbReference type="GO" id="GO:0005524">
    <property type="term" value="F:ATP binding"/>
    <property type="evidence" value="ECO:0007669"/>
    <property type="project" value="InterPro"/>
</dbReference>
<dbReference type="SUPFAM" id="SSF56731">
    <property type="entry name" value="DNA primase core"/>
    <property type="match status" value="1"/>
</dbReference>
<dbReference type="SMART" id="SM00778">
    <property type="entry name" value="Prim_Zn_Ribbon"/>
    <property type="match status" value="1"/>
</dbReference>
<dbReference type="eggNOG" id="COG0305">
    <property type="taxonomic scope" value="Bacteria"/>
</dbReference>
<dbReference type="PATRIC" id="fig|1096930.3.peg.3383"/>
<dbReference type="Pfam" id="PF13481">
    <property type="entry name" value="AAA_25"/>
    <property type="match status" value="1"/>
</dbReference>
<dbReference type="eggNOG" id="COG0358">
    <property type="taxonomic scope" value="Bacteria"/>
</dbReference>
<dbReference type="InterPro" id="IPR007694">
    <property type="entry name" value="DNA_helicase_DnaB-like_C"/>
</dbReference>
<dbReference type="InterPro" id="IPR027032">
    <property type="entry name" value="Twinkle-like"/>
</dbReference>
<dbReference type="InterPro" id="IPR048774">
    <property type="entry name" value="Helic-prim_T7_N"/>
</dbReference>
<dbReference type="GO" id="GO:0006260">
    <property type="term" value="P:DNA replication"/>
    <property type="evidence" value="ECO:0007669"/>
    <property type="project" value="InterPro"/>
</dbReference>
<organism evidence="3 4">
    <name type="scientific">Novosphingobium lindaniclasticum LE124</name>
    <dbReference type="NCBI Taxonomy" id="1096930"/>
    <lineage>
        <taxon>Bacteria</taxon>
        <taxon>Pseudomonadati</taxon>
        <taxon>Pseudomonadota</taxon>
        <taxon>Alphaproteobacteria</taxon>
        <taxon>Sphingomonadales</taxon>
        <taxon>Sphingomonadaceae</taxon>
        <taxon>Novosphingobium</taxon>
    </lineage>
</organism>
<dbReference type="PROSITE" id="PS51199">
    <property type="entry name" value="SF4_HELICASE"/>
    <property type="match status" value="1"/>
</dbReference>
<dbReference type="Pfam" id="PF21268">
    <property type="entry name" value="Helic-prim_T7_N"/>
    <property type="match status" value="1"/>
</dbReference>
<dbReference type="CDD" id="cd01029">
    <property type="entry name" value="TOPRIM_primases"/>
    <property type="match status" value="1"/>
</dbReference>
<dbReference type="Pfam" id="PF13155">
    <property type="entry name" value="Toprim_2"/>
    <property type="match status" value="1"/>
</dbReference>
<dbReference type="CDD" id="cd19483">
    <property type="entry name" value="RecA-like_Gp4D_helicase"/>
    <property type="match status" value="1"/>
</dbReference>
<accession>T0IFC9</accession>
<dbReference type="PANTHER" id="PTHR12873:SF0">
    <property type="entry name" value="TWINKLE MTDNA HELICASE"/>
    <property type="match status" value="1"/>
</dbReference>
<proteinExistence type="predicted"/>
<keyword evidence="4" id="KW-1185">Reference proteome</keyword>
<comment type="caution">
    <text evidence="3">The sequence shown here is derived from an EMBL/GenBank/DDBJ whole genome shotgun (WGS) entry which is preliminary data.</text>
</comment>
<dbReference type="GO" id="GO:0003697">
    <property type="term" value="F:single-stranded DNA binding"/>
    <property type="evidence" value="ECO:0007669"/>
    <property type="project" value="InterPro"/>
</dbReference>
<reference evidence="3 4" key="1">
    <citation type="journal article" date="2013" name="Genome Announc.">
        <title>Genome Sequence of Novosphingobium lindaniclasticum LE124T, Isolated from a Hexachlorocyclohexane Dumpsite.</title>
        <authorList>
            <person name="Saxena A."/>
            <person name="Nayyar N."/>
            <person name="Sangwan N."/>
            <person name="Kumari R."/>
            <person name="Khurana J.P."/>
            <person name="Lal R."/>
        </authorList>
    </citation>
    <scope>NUCLEOTIDE SEQUENCE [LARGE SCALE GENOMIC DNA]</scope>
    <source>
        <strain evidence="3 4">LE124</strain>
    </source>
</reference>
<dbReference type="PANTHER" id="PTHR12873">
    <property type="entry name" value="T7-LIKE MITOCHONDRIAL DNA HELICASE"/>
    <property type="match status" value="1"/>
</dbReference>
<feature type="region of interest" description="Disordered" evidence="1">
    <location>
        <begin position="538"/>
        <end position="557"/>
    </location>
</feature>